<name>A0ABU3L6L8_9FLAO</name>
<dbReference type="EMBL" id="JAVTTP010000001">
    <property type="protein sequence ID" value="MDT7829384.1"/>
    <property type="molecule type" value="Genomic_DNA"/>
</dbReference>
<evidence type="ECO:0000313" key="2">
    <source>
        <dbReference type="EMBL" id="MDT7829384.1"/>
    </source>
</evidence>
<evidence type="ECO:0000259" key="1">
    <source>
        <dbReference type="Pfam" id="PF04993"/>
    </source>
</evidence>
<feature type="domain" description="TfoX N-terminal" evidence="1">
    <location>
        <begin position="19"/>
        <end position="101"/>
    </location>
</feature>
<keyword evidence="3" id="KW-1185">Reference proteome</keyword>
<dbReference type="RefSeq" id="WP_314015279.1">
    <property type="nucleotide sequence ID" value="NZ_JAVTTP010000001.1"/>
</dbReference>
<dbReference type="Pfam" id="PF04993">
    <property type="entry name" value="TfoX_N"/>
    <property type="match status" value="1"/>
</dbReference>
<organism evidence="2 3">
    <name type="scientific">Pricia mediterranea</name>
    <dbReference type="NCBI Taxonomy" id="3076079"/>
    <lineage>
        <taxon>Bacteria</taxon>
        <taxon>Pseudomonadati</taxon>
        <taxon>Bacteroidota</taxon>
        <taxon>Flavobacteriia</taxon>
        <taxon>Flavobacteriales</taxon>
        <taxon>Flavobacteriaceae</taxon>
        <taxon>Pricia</taxon>
    </lineage>
</organism>
<protein>
    <submittedName>
        <fullName evidence="2">TfoX/Sxy family protein</fullName>
    </submittedName>
</protein>
<evidence type="ECO:0000313" key="3">
    <source>
        <dbReference type="Proteomes" id="UP001250656"/>
    </source>
</evidence>
<accession>A0ABU3L6L8</accession>
<dbReference type="Proteomes" id="UP001250656">
    <property type="component" value="Unassembled WGS sequence"/>
</dbReference>
<proteinExistence type="predicted"/>
<dbReference type="InterPro" id="IPR007076">
    <property type="entry name" value="TfoX_N"/>
</dbReference>
<sequence>MAYNEKLAGSIRKALADLPVEEKKMFGHLAFMVNGKMCLNAGSDSMMCRIDPVLHERELKKEGCQAVVMGGREYKGYIRVADKNLKNEKDFGYWLELALEFNRELTSRQD</sequence>
<dbReference type="SUPFAM" id="SSF159894">
    <property type="entry name" value="YgaC/TfoX-N like"/>
    <property type="match status" value="1"/>
</dbReference>
<reference evidence="2 3" key="1">
    <citation type="submission" date="2023-09" db="EMBL/GenBank/DDBJ databases">
        <title>Novel taxa isolated from Blanes Bay.</title>
        <authorList>
            <person name="Rey-Velasco X."/>
            <person name="Lucena T."/>
        </authorList>
    </citation>
    <scope>NUCLEOTIDE SEQUENCE [LARGE SCALE GENOMIC DNA]</scope>
    <source>
        <strain evidence="2 3">S334</strain>
    </source>
</reference>
<comment type="caution">
    <text evidence="2">The sequence shown here is derived from an EMBL/GenBank/DDBJ whole genome shotgun (WGS) entry which is preliminary data.</text>
</comment>
<dbReference type="Gene3D" id="3.30.1460.30">
    <property type="entry name" value="YgaC/TfoX-N like chaperone"/>
    <property type="match status" value="1"/>
</dbReference>
<gene>
    <name evidence="2" type="ORF">RQM65_11960</name>
</gene>